<reference evidence="3" key="1">
    <citation type="submission" date="2015-07" db="EMBL/GenBank/DDBJ databases">
        <authorList>
            <person name="Ju K.-S."/>
            <person name="Doroghazi J.R."/>
            <person name="Metcalf W.W."/>
        </authorList>
    </citation>
    <scope>NUCLEOTIDE SEQUENCE [LARGE SCALE GENOMIC DNA]</scope>
    <source>
        <strain evidence="3">NRRL ISP-5002</strain>
    </source>
</reference>
<dbReference type="AlphaFoldDB" id="A0A0N0GX65"/>
<dbReference type="Gene3D" id="3.40.462.20">
    <property type="match status" value="1"/>
</dbReference>
<comment type="caution">
    <text evidence="2">The sequence shown here is derived from an EMBL/GenBank/DDBJ whole genome shotgun (WGS) entry which is preliminary data.</text>
</comment>
<feature type="compositionally biased region" description="Low complexity" evidence="1">
    <location>
        <begin position="1"/>
        <end position="15"/>
    </location>
</feature>
<name>A0A0N0GX65_9ACTN</name>
<evidence type="ECO:0000256" key="1">
    <source>
        <dbReference type="SAM" id="MobiDB-lite"/>
    </source>
</evidence>
<dbReference type="PATRIC" id="fig|66876.3.peg.6132"/>
<keyword evidence="3" id="KW-1185">Reference proteome</keyword>
<accession>A0A0N0GX65</accession>
<evidence type="ECO:0000313" key="2">
    <source>
        <dbReference type="EMBL" id="KPC60682.1"/>
    </source>
</evidence>
<sequence length="64" mass="6993">MIDVVTAVTAGTGTTPSETRRTLPWLHPTTRPGTGQTGDAITRRFKNKAGYLRRCFTDTQLGTI</sequence>
<dbReference type="EMBL" id="LGKG01000157">
    <property type="protein sequence ID" value="KPC60682.1"/>
    <property type="molecule type" value="Genomic_DNA"/>
</dbReference>
<evidence type="ECO:0000313" key="3">
    <source>
        <dbReference type="Proteomes" id="UP000037982"/>
    </source>
</evidence>
<dbReference type="Proteomes" id="UP000037982">
    <property type="component" value="Unassembled WGS sequence"/>
</dbReference>
<proteinExistence type="predicted"/>
<organism evidence="2 3">
    <name type="scientific">Streptomyces chattanoogensis</name>
    <dbReference type="NCBI Taxonomy" id="66876"/>
    <lineage>
        <taxon>Bacteria</taxon>
        <taxon>Bacillati</taxon>
        <taxon>Actinomycetota</taxon>
        <taxon>Actinomycetes</taxon>
        <taxon>Kitasatosporales</taxon>
        <taxon>Streptomycetaceae</taxon>
        <taxon>Streptomyces</taxon>
    </lineage>
</organism>
<dbReference type="RefSeq" id="WP_053926351.1">
    <property type="nucleotide sequence ID" value="NZ_LGKG01000157.1"/>
</dbReference>
<gene>
    <name evidence="2" type="ORF">ADL29_27970</name>
</gene>
<protein>
    <submittedName>
        <fullName evidence="2">Uncharacterized protein</fullName>
    </submittedName>
</protein>
<feature type="region of interest" description="Disordered" evidence="1">
    <location>
        <begin position="1"/>
        <end position="40"/>
    </location>
</feature>